<dbReference type="PANTHER" id="PTHR30273:SF2">
    <property type="entry name" value="PROTEIN FECR"/>
    <property type="match status" value="1"/>
</dbReference>
<organism evidence="3 4">
    <name type="scientific">Novipirellula artificiosorum</name>
    <dbReference type="NCBI Taxonomy" id="2528016"/>
    <lineage>
        <taxon>Bacteria</taxon>
        <taxon>Pseudomonadati</taxon>
        <taxon>Planctomycetota</taxon>
        <taxon>Planctomycetia</taxon>
        <taxon>Pirellulales</taxon>
        <taxon>Pirellulaceae</taxon>
        <taxon>Novipirellula</taxon>
    </lineage>
</organism>
<feature type="domain" description="FecR protein" evidence="2">
    <location>
        <begin position="170"/>
        <end position="256"/>
    </location>
</feature>
<evidence type="ECO:0000259" key="2">
    <source>
        <dbReference type="Pfam" id="PF04773"/>
    </source>
</evidence>
<keyword evidence="4" id="KW-1185">Reference proteome</keyword>
<dbReference type="PANTHER" id="PTHR30273">
    <property type="entry name" value="PERIPLASMIC SIGNAL SENSOR AND SIGMA FACTOR ACTIVATOR FECR-RELATED"/>
    <property type="match status" value="1"/>
</dbReference>
<sequence length="466" mass="51020">MNENSHRKDSDWDDLVDRHLFGELSESEMERLAEFLDSDPSLRKDFIQRASWETELAEVLRTGGNDESRTFDASIAGQLETRQGRSIHFLRAMLAIAAVAILMLSALLFTSQTKLKVANSKDTSVEPDPVAKITGLTGSMIWTGDRGDILREISVGSELTGGTIEGLSPDSWFELRFNDGSEVTISGASMLTFSDDGQKRLRLREGRMSADVSPQPDGKPMVIQTRTATLTVLGTSFDVEADLPATSVSVREGTVRVARTSDGKEIDVPANHRVIAAADQELERRQITGVVHQWKSRIDQGPDETFGKWLAATDTDPPLLRAVAYNPKQAPHVVLYLLGLGVRNDDATPVQLNADSHFEIHGKTEVETDIYFGIEVAYGKGDYAGKFRAKCIVERDASGNFVASADLPDFELDPSVAAFKDKLAPSPEGLFVNGVWSFTHSETPSGLRISAVELTAGIHETNQSQR</sequence>
<comment type="caution">
    <text evidence="3">The sequence shown here is derived from an EMBL/GenBank/DDBJ whole genome shotgun (WGS) entry which is preliminary data.</text>
</comment>
<evidence type="ECO:0000313" key="3">
    <source>
        <dbReference type="EMBL" id="TWU38527.1"/>
    </source>
</evidence>
<keyword evidence="1" id="KW-1133">Transmembrane helix</keyword>
<dbReference type="InterPro" id="IPR012373">
    <property type="entry name" value="Ferrdict_sens_TM"/>
</dbReference>
<feature type="transmembrane region" description="Helical" evidence="1">
    <location>
        <begin position="89"/>
        <end position="109"/>
    </location>
</feature>
<protein>
    <submittedName>
        <fullName evidence="3">Fec operon regulator FecR</fullName>
    </submittedName>
</protein>
<dbReference type="RefSeq" id="WP_197231324.1">
    <property type="nucleotide sequence ID" value="NZ_SJPV01000004.1"/>
</dbReference>
<dbReference type="Pfam" id="PF04773">
    <property type="entry name" value="FecR"/>
    <property type="match status" value="1"/>
</dbReference>
<name>A0A5C6DRP1_9BACT</name>
<keyword evidence="1" id="KW-0472">Membrane</keyword>
<dbReference type="InterPro" id="IPR006860">
    <property type="entry name" value="FecR"/>
</dbReference>
<dbReference type="AlphaFoldDB" id="A0A5C6DRP1"/>
<proteinExistence type="predicted"/>
<dbReference type="Proteomes" id="UP000319143">
    <property type="component" value="Unassembled WGS sequence"/>
</dbReference>
<keyword evidence="1" id="KW-0812">Transmembrane</keyword>
<accession>A0A5C6DRP1</accession>
<evidence type="ECO:0000256" key="1">
    <source>
        <dbReference type="SAM" id="Phobius"/>
    </source>
</evidence>
<reference evidence="3 4" key="1">
    <citation type="submission" date="2019-02" db="EMBL/GenBank/DDBJ databases">
        <title>Deep-cultivation of Planctomycetes and their phenomic and genomic characterization uncovers novel biology.</title>
        <authorList>
            <person name="Wiegand S."/>
            <person name="Jogler M."/>
            <person name="Boedeker C."/>
            <person name="Pinto D."/>
            <person name="Vollmers J."/>
            <person name="Rivas-Marin E."/>
            <person name="Kohn T."/>
            <person name="Peeters S.H."/>
            <person name="Heuer A."/>
            <person name="Rast P."/>
            <person name="Oberbeckmann S."/>
            <person name="Bunk B."/>
            <person name="Jeske O."/>
            <person name="Meyerdierks A."/>
            <person name="Storesund J.E."/>
            <person name="Kallscheuer N."/>
            <person name="Luecker S."/>
            <person name="Lage O.M."/>
            <person name="Pohl T."/>
            <person name="Merkel B.J."/>
            <person name="Hornburger P."/>
            <person name="Mueller R.-W."/>
            <person name="Bruemmer F."/>
            <person name="Labrenz M."/>
            <person name="Spormann A.M."/>
            <person name="Op Den Camp H."/>
            <person name="Overmann J."/>
            <person name="Amann R."/>
            <person name="Jetten M.S.M."/>
            <person name="Mascher T."/>
            <person name="Medema M.H."/>
            <person name="Devos D.P."/>
            <person name="Kaster A.-K."/>
            <person name="Ovreas L."/>
            <person name="Rohde M."/>
            <person name="Galperin M.Y."/>
            <person name="Jogler C."/>
        </authorList>
    </citation>
    <scope>NUCLEOTIDE SEQUENCE [LARGE SCALE GENOMIC DNA]</scope>
    <source>
        <strain evidence="3 4">Poly41</strain>
    </source>
</reference>
<gene>
    <name evidence="3" type="ORF">Poly41_30040</name>
</gene>
<evidence type="ECO:0000313" key="4">
    <source>
        <dbReference type="Proteomes" id="UP000319143"/>
    </source>
</evidence>
<dbReference type="GO" id="GO:0016989">
    <property type="term" value="F:sigma factor antagonist activity"/>
    <property type="evidence" value="ECO:0007669"/>
    <property type="project" value="TreeGrafter"/>
</dbReference>
<dbReference type="Gene3D" id="2.60.120.1440">
    <property type="match status" value="1"/>
</dbReference>
<dbReference type="EMBL" id="SJPV01000004">
    <property type="protein sequence ID" value="TWU38527.1"/>
    <property type="molecule type" value="Genomic_DNA"/>
</dbReference>